<dbReference type="InterPro" id="IPR027417">
    <property type="entry name" value="P-loop_NTPase"/>
</dbReference>
<reference evidence="9" key="1">
    <citation type="book" date="2010" name="EXTREMOPHILES" publisher="0:0-0">
        <title>Complete genome sequences of ten hyperthermophilic archaea reveal their metabolic capabilities and possible ecological roles.</title>
        <editorList>
            <person name="?"/>
        </editorList>
        <authorList>
            <person name="Ravin N.V."/>
            <person name="Mardanov A.V."/>
            <person name="Bonch-Osmolovskaya E.A."/>
            <person name="Skryabin K.G."/>
        </authorList>
    </citation>
    <scope>NUCLEOTIDE SEQUENCE [LARGE SCALE GENOMIC DNA]</scope>
    <source>
        <strain evidence="9">1505</strain>
    </source>
</reference>
<dbReference type="FunFam" id="3.40.50.300:FF:000421">
    <property type="entry name" value="Branched-chain amino acid ABC transporter ATP-binding protein"/>
    <property type="match status" value="1"/>
</dbReference>
<dbReference type="KEGG" id="tcb:TCARB_1897"/>
<dbReference type="SMART" id="SM00382">
    <property type="entry name" value="AAA"/>
    <property type="match status" value="1"/>
</dbReference>
<proteinExistence type="predicted"/>
<dbReference type="InterPro" id="IPR017871">
    <property type="entry name" value="ABC_transporter-like_CS"/>
</dbReference>
<evidence type="ECO:0000313" key="8">
    <source>
        <dbReference type="EMBL" id="AJB42933.1"/>
    </source>
</evidence>
<organism evidence="8 9">
    <name type="scientific">Thermofilum adornatum 1505</name>
    <dbReference type="NCBI Taxonomy" id="697581"/>
    <lineage>
        <taxon>Archaea</taxon>
        <taxon>Thermoproteota</taxon>
        <taxon>Thermoprotei</taxon>
        <taxon>Thermofilales</taxon>
        <taxon>Thermofilaceae</taxon>
        <taxon>Thermofilum</taxon>
    </lineage>
</organism>
<dbReference type="STRING" id="697581.TCARB_1897"/>
<evidence type="ECO:0000256" key="4">
    <source>
        <dbReference type="ARBA" id="ARBA00022970"/>
    </source>
</evidence>
<dbReference type="PANTHER" id="PTHR45772">
    <property type="entry name" value="CONSERVED COMPONENT OF ABC TRANSPORTER FOR NATURAL AMINO ACIDS-RELATED"/>
    <property type="match status" value="1"/>
</dbReference>
<dbReference type="Pfam" id="PF00005">
    <property type="entry name" value="ABC_tran"/>
    <property type="match status" value="1"/>
</dbReference>
<dbReference type="GO" id="GO:0005524">
    <property type="term" value="F:ATP binding"/>
    <property type="evidence" value="ECO:0007669"/>
    <property type="project" value="UniProtKB-KW"/>
</dbReference>
<comment type="function">
    <text evidence="5">Probable component of a branched-chain amino-acid transport system.</text>
</comment>
<dbReference type="AlphaFoldDB" id="A0A3G1A932"/>
<dbReference type="GeneID" id="25407310"/>
<dbReference type="RefSeq" id="WP_020962528.1">
    <property type="nucleotide sequence ID" value="NZ_CP007493.1"/>
</dbReference>
<dbReference type="PROSITE" id="PS00211">
    <property type="entry name" value="ABC_TRANSPORTER_1"/>
    <property type="match status" value="1"/>
</dbReference>
<evidence type="ECO:0000256" key="2">
    <source>
        <dbReference type="ARBA" id="ARBA00022741"/>
    </source>
</evidence>
<keyword evidence="2" id="KW-0547">Nucleotide-binding</keyword>
<evidence type="ECO:0000256" key="1">
    <source>
        <dbReference type="ARBA" id="ARBA00022448"/>
    </source>
</evidence>
<evidence type="ECO:0000256" key="5">
    <source>
        <dbReference type="ARBA" id="ARBA00056071"/>
    </source>
</evidence>
<dbReference type="Proteomes" id="UP000266720">
    <property type="component" value="Chromosome"/>
</dbReference>
<dbReference type="PANTHER" id="PTHR45772:SF5">
    <property type="entry name" value="BRANCHED-CHAIN AMINO ACID TRANSPORT ATP-BINDING PROTEIN LIVG-RELATED"/>
    <property type="match status" value="1"/>
</dbReference>
<name>A0A3G1A932_9CREN</name>
<dbReference type="PROSITE" id="PS50893">
    <property type="entry name" value="ABC_TRANSPORTER_2"/>
    <property type="match status" value="1"/>
</dbReference>
<dbReference type="GeneID" id="16573514"/>
<evidence type="ECO:0000259" key="7">
    <source>
        <dbReference type="PROSITE" id="PS50893"/>
    </source>
</evidence>
<evidence type="ECO:0000256" key="3">
    <source>
        <dbReference type="ARBA" id="ARBA00022840"/>
    </source>
</evidence>
<gene>
    <name evidence="8" type="ORF">TCARB_1897</name>
</gene>
<dbReference type="CDD" id="cd03219">
    <property type="entry name" value="ABC_Mj1267_LivG_branched"/>
    <property type="match status" value="1"/>
</dbReference>
<keyword evidence="4" id="KW-0029">Amino-acid transport</keyword>
<keyword evidence="1" id="KW-0813">Transport</keyword>
<feature type="domain" description="ABC transporter" evidence="7">
    <location>
        <begin position="6"/>
        <end position="253"/>
    </location>
</feature>
<dbReference type="EMBL" id="CP007493">
    <property type="protein sequence ID" value="AJB42933.1"/>
    <property type="molecule type" value="Genomic_DNA"/>
</dbReference>
<evidence type="ECO:0000313" key="9">
    <source>
        <dbReference type="Proteomes" id="UP000266720"/>
    </source>
</evidence>
<dbReference type="GO" id="GO:0016887">
    <property type="term" value="F:ATP hydrolysis activity"/>
    <property type="evidence" value="ECO:0007669"/>
    <property type="project" value="InterPro"/>
</dbReference>
<dbReference type="InterPro" id="IPR003439">
    <property type="entry name" value="ABC_transporter-like_ATP-bd"/>
</dbReference>
<accession>A0A3G1A932</accession>
<dbReference type="GO" id="GO:0005886">
    <property type="term" value="C:plasma membrane"/>
    <property type="evidence" value="ECO:0007669"/>
    <property type="project" value="TreeGrafter"/>
</dbReference>
<sequence>MEGTVLHVSSVSKRFGGLVALDNVSLEVGRSTITLLIGPNGSGKTTLINVVGGVLKPDTGAIYYEDKDITYMSPAERFRLGIVRTFQTPQLFRSLSVLENVLIPSKYFLEENVLDIVLSNRWVTKDREQVQRALEILSLLRLDHLWDAPASSLSGGQMKLLELGRILMSEPRVVLLDEPLAGVNPALAREIMKRLREIRDELGVTFLIVEHRLDLASSYADYVYAMHRGSVISRGTPDVVLKDPLVLEAYIGSSR</sequence>
<dbReference type="InterPro" id="IPR003593">
    <property type="entry name" value="AAA+_ATPase"/>
</dbReference>
<dbReference type="Gene3D" id="3.40.50.300">
    <property type="entry name" value="P-loop containing nucleotide triphosphate hydrolases"/>
    <property type="match status" value="1"/>
</dbReference>
<dbReference type="InterPro" id="IPR051120">
    <property type="entry name" value="ABC_AA/LPS_Transport"/>
</dbReference>
<keyword evidence="3" id="KW-0067">ATP-binding</keyword>
<dbReference type="SUPFAM" id="SSF52540">
    <property type="entry name" value="P-loop containing nucleoside triphosphate hydrolases"/>
    <property type="match status" value="1"/>
</dbReference>
<protein>
    <recommendedName>
        <fullName evidence="6">Probable branched-chain amino acid transport ATP-binding protein LivG</fullName>
    </recommendedName>
</protein>
<dbReference type="GO" id="GO:0006865">
    <property type="term" value="P:amino acid transport"/>
    <property type="evidence" value="ECO:0007669"/>
    <property type="project" value="UniProtKB-KW"/>
</dbReference>
<evidence type="ECO:0000256" key="6">
    <source>
        <dbReference type="ARBA" id="ARBA00072811"/>
    </source>
</evidence>